<dbReference type="Proteomes" id="UP000629025">
    <property type="component" value="Unassembled WGS sequence"/>
</dbReference>
<protein>
    <recommendedName>
        <fullName evidence="4">Aspartyl protease</fullName>
    </recommendedName>
</protein>
<organism evidence="2 3">
    <name type="scientific">Marinobacterium zhoushanense</name>
    <dbReference type="NCBI Taxonomy" id="1679163"/>
    <lineage>
        <taxon>Bacteria</taxon>
        <taxon>Pseudomonadati</taxon>
        <taxon>Pseudomonadota</taxon>
        <taxon>Gammaproteobacteria</taxon>
        <taxon>Oceanospirillales</taxon>
        <taxon>Oceanospirillaceae</taxon>
        <taxon>Marinobacterium</taxon>
    </lineage>
</organism>
<dbReference type="EMBL" id="BMIJ01000001">
    <property type="protein sequence ID" value="GGB81198.1"/>
    <property type="molecule type" value="Genomic_DNA"/>
</dbReference>
<name>A0ABQ1K191_9GAMM</name>
<feature type="chain" id="PRO_5046376742" description="Aspartyl protease" evidence="1">
    <location>
        <begin position="24"/>
        <end position="165"/>
    </location>
</feature>
<evidence type="ECO:0008006" key="4">
    <source>
        <dbReference type="Google" id="ProtNLM"/>
    </source>
</evidence>
<proteinExistence type="predicted"/>
<dbReference type="SUPFAM" id="SSF50630">
    <property type="entry name" value="Acid proteases"/>
    <property type="match status" value="1"/>
</dbReference>
<comment type="caution">
    <text evidence="2">The sequence shown here is derived from an EMBL/GenBank/DDBJ whole genome shotgun (WGS) entry which is preliminary data.</text>
</comment>
<dbReference type="Gene3D" id="2.40.70.10">
    <property type="entry name" value="Acid Proteases"/>
    <property type="match status" value="1"/>
</dbReference>
<feature type="signal peptide" evidence="1">
    <location>
        <begin position="1"/>
        <end position="23"/>
    </location>
</feature>
<evidence type="ECO:0000313" key="3">
    <source>
        <dbReference type="Proteomes" id="UP000629025"/>
    </source>
</evidence>
<gene>
    <name evidence="2" type="ORF">GCM10011352_03650</name>
</gene>
<reference evidence="3" key="1">
    <citation type="journal article" date="2019" name="Int. J. Syst. Evol. Microbiol.">
        <title>The Global Catalogue of Microorganisms (GCM) 10K type strain sequencing project: providing services to taxonomists for standard genome sequencing and annotation.</title>
        <authorList>
            <consortium name="The Broad Institute Genomics Platform"/>
            <consortium name="The Broad Institute Genome Sequencing Center for Infectious Disease"/>
            <person name="Wu L."/>
            <person name="Ma J."/>
        </authorList>
    </citation>
    <scope>NUCLEOTIDE SEQUENCE [LARGE SCALE GENOMIC DNA]</scope>
    <source>
        <strain evidence="3">CGMCC 1.15341</strain>
    </source>
</reference>
<keyword evidence="1" id="KW-0732">Signal</keyword>
<evidence type="ECO:0000313" key="2">
    <source>
        <dbReference type="EMBL" id="GGB81198.1"/>
    </source>
</evidence>
<dbReference type="InterPro" id="IPR021109">
    <property type="entry name" value="Peptidase_aspartic_dom_sf"/>
</dbReference>
<accession>A0ABQ1K191</accession>
<keyword evidence="3" id="KW-1185">Reference proteome</keyword>
<dbReference type="Pfam" id="PF13650">
    <property type="entry name" value="Asp_protease_2"/>
    <property type="match status" value="1"/>
</dbReference>
<dbReference type="CDD" id="cd05483">
    <property type="entry name" value="retropepsin_like_bacteria"/>
    <property type="match status" value="1"/>
</dbReference>
<evidence type="ECO:0000256" key="1">
    <source>
        <dbReference type="SAM" id="SignalP"/>
    </source>
</evidence>
<sequence length="165" mass="17730">MSYRLAAALSGLCVLSLSLPAVSADTEMHVPMQEGNATTYYVQASVGSLRSMDFMVDTGSGYMTINEETLASLKVDGHAVYQRDLIGVLANGSEVRVPVYRLSSLKVGDCRLNDIEAAVFPGTTRQILGLSALKHVGTFTFSFDPPQLVLSRCPQTDLLAAELEP</sequence>
<dbReference type="InterPro" id="IPR034122">
    <property type="entry name" value="Retropepsin-like_bacterial"/>
</dbReference>
<dbReference type="RefSeq" id="WP_229680477.1">
    <property type="nucleotide sequence ID" value="NZ_BMIJ01000001.1"/>
</dbReference>